<sequence>MALPARIRHKSGRENAGKRCPGHCTFVRNHECCVPGCGGRPIEVAHVRTGTGGGIGVKPSDRWVISLCRDHHSEQHRIGEASFEKRHGIDMRALAEEFARKSPHAPKLREMP</sequence>
<gene>
    <name evidence="1" type="ORF">IC614_02860</name>
</gene>
<evidence type="ECO:0000313" key="2">
    <source>
        <dbReference type="Proteomes" id="UP000594873"/>
    </source>
</evidence>
<evidence type="ECO:0000313" key="1">
    <source>
        <dbReference type="EMBL" id="QPQ55559.1"/>
    </source>
</evidence>
<dbReference type="InterPro" id="IPR010373">
    <property type="entry name" value="DUF968"/>
</dbReference>
<dbReference type="EMBL" id="CP065592">
    <property type="protein sequence ID" value="QPQ55559.1"/>
    <property type="molecule type" value="Genomic_DNA"/>
</dbReference>
<dbReference type="Pfam" id="PF06147">
    <property type="entry name" value="DUF968"/>
    <property type="match status" value="1"/>
</dbReference>
<dbReference type="Proteomes" id="UP000594873">
    <property type="component" value="Chromosome"/>
</dbReference>
<dbReference type="RefSeq" id="WP_200972231.1">
    <property type="nucleotide sequence ID" value="NZ_CP065592.1"/>
</dbReference>
<name>A0A7T2GKJ6_9SPHN</name>
<protein>
    <submittedName>
        <fullName evidence="1">DUF968 domain-containing protein</fullName>
    </submittedName>
</protein>
<organism evidence="1 2">
    <name type="scientific">Allosphingosinicella flava</name>
    <dbReference type="NCBI Taxonomy" id="2771430"/>
    <lineage>
        <taxon>Bacteria</taxon>
        <taxon>Pseudomonadati</taxon>
        <taxon>Pseudomonadota</taxon>
        <taxon>Alphaproteobacteria</taxon>
        <taxon>Sphingomonadales</taxon>
        <taxon>Sphingomonadaceae</taxon>
        <taxon>Allosphingosinicella</taxon>
    </lineage>
</organism>
<dbReference type="KEGG" id="sflv:IC614_02860"/>
<keyword evidence="2" id="KW-1185">Reference proteome</keyword>
<reference evidence="1 2" key="1">
    <citation type="submission" date="2020-11" db="EMBL/GenBank/DDBJ databases">
        <title>Genome seq and assembly of Sphingosinicella sp.</title>
        <authorList>
            <person name="Chhetri G."/>
        </authorList>
    </citation>
    <scope>NUCLEOTIDE SEQUENCE [LARGE SCALE GENOMIC DNA]</scope>
    <source>
        <strain evidence="1 2">UDD2</strain>
    </source>
</reference>
<accession>A0A7T2GKJ6</accession>
<proteinExistence type="predicted"/>
<dbReference type="AlphaFoldDB" id="A0A7T2GKJ6"/>